<sequence length="142" mass="16506">MSQDGAENERRRIPLEQPLYDRVDPEFFTRLVDRFYDAVLVDPVLAPLYPPEDLEGARERLRLFLTQFWGGPQTYSDQRGHPRLRMRHAPFVIGEVQREAWFRLMSNAVGAEVEAGALSEQDEAAMLAYFDHSARFMMNSEQ</sequence>
<dbReference type="InterPro" id="IPR044203">
    <property type="entry name" value="GlbO/GLB3-like"/>
</dbReference>
<dbReference type="EMBL" id="CAFBOK010000164">
    <property type="protein sequence ID" value="CAB4991533.1"/>
    <property type="molecule type" value="Genomic_DNA"/>
</dbReference>
<dbReference type="EMBL" id="CAFBNJ010000010">
    <property type="protein sequence ID" value="CAB4943121.1"/>
    <property type="molecule type" value="Genomic_DNA"/>
</dbReference>
<evidence type="ECO:0000313" key="8">
    <source>
        <dbReference type="EMBL" id="CAB4578756.1"/>
    </source>
</evidence>
<dbReference type="PANTHER" id="PTHR47366">
    <property type="entry name" value="TWO-ON-TWO HEMOGLOBIN-3"/>
    <property type="match status" value="1"/>
</dbReference>
<comment type="similarity">
    <text evidence="5">Belongs to the truncated hemoglobin family. Group II subfamily.</text>
</comment>
<evidence type="ECO:0000313" key="11">
    <source>
        <dbReference type="EMBL" id="CAB4797570.1"/>
    </source>
</evidence>
<evidence type="ECO:0000313" key="12">
    <source>
        <dbReference type="EMBL" id="CAB4799573.1"/>
    </source>
</evidence>
<evidence type="ECO:0000313" key="6">
    <source>
        <dbReference type="EMBL" id="CAB4330271.1"/>
    </source>
</evidence>
<evidence type="ECO:0000313" key="14">
    <source>
        <dbReference type="EMBL" id="CAB4991533.1"/>
    </source>
</evidence>
<evidence type="ECO:0000256" key="1">
    <source>
        <dbReference type="ARBA" id="ARBA00022448"/>
    </source>
</evidence>
<dbReference type="AlphaFoldDB" id="A0A6J7JKL5"/>
<dbReference type="EMBL" id="CAEZVC010000005">
    <property type="protein sequence ID" value="CAB4613524.1"/>
    <property type="molecule type" value="Genomic_DNA"/>
</dbReference>
<dbReference type="SUPFAM" id="SSF46458">
    <property type="entry name" value="Globin-like"/>
    <property type="match status" value="1"/>
</dbReference>
<evidence type="ECO:0000313" key="15">
    <source>
        <dbReference type="EMBL" id="CAB5078510.1"/>
    </source>
</evidence>
<dbReference type="EMBL" id="CAEZXY010000009">
    <property type="protein sequence ID" value="CAB4698601.1"/>
    <property type="molecule type" value="Genomic_DNA"/>
</dbReference>
<dbReference type="Pfam" id="PF01152">
    <property type="entry name" value="Bac_globin"/>
    <property type="match status" value="1"/>
</dbReference>
<dbReference type="EMBL" id="CAESAL010000002">
    <property type="protein sequence ID" value="CAB4330271.1"/>
    <property type="molecule type" value="Genomic_DNA"/>
</dbReference>
<dbReference type="Gene3D" id="1.10.490.10">
    <property type="entry name" value="Globins"/>
    <property type="match status" value="1"/>
</dbReference>
<keyword evidence="1" id="KW-0813">Transport</keyword>
<dbReference type="InterPro" id="IPR001486">
    <property type="entry name" value="Hemoglobin_trunc"/>
</dbReference>
<dbReference type="EMBL" id="CAFAAM010000052">
    <property type="protein sequence ID" value="CAB4799573.1"/>
    <property type="molecule type" value="Genomic_DNA"/>
</dbReference>
<dbReference type="PANTHER" id="PTHR47366:SF1">
    <property type="entry name" value="TWO-ON-TWO HEMOGLOBIN-3"/>
    <property type="match status" value="1"/>
</dbReference>
<dbReference type="GO" id="GO:0020037">
    <property type="term" value="F:heme binding"/>
    <property type="evidence" value="ECO:0007669"/>
    <property type="project" value="InterPro"/>
</dbReference>
<dbReference type="EMBL" id="CAFBRD010000121">
    <property type="protein sequence ID" value="CAB5078510.1"/>
    <property type="molecule type" value="Genomic_DNA"/>
</dbReference>
<evidence type="ECO:0000256" key="4">
    <source>
        <dbReference type="ARBA" id="ARBA00023004"/>
    </source>
</evidence>
<evidence type="ECO:0000313" key="13">
    <source>
        <dbReference type="EMBL" id="CAB4943121.1"/>
    </source>
</evidence>
<organism evidence="13">
    <name type="scientific">freshwater metagenome</name>
    <dbReference type="NCBI Taxonomy" id="449393"/>
    <lineage>
        <taxon>unclassified sequences</taxon>
        <taxon>metagenomes</taxon>
        <taxon>ecological metagenomes</taxon>
    </lineage>
</organism>
<proteinExistence type="inferred from homology"/>
<keyword evidence="2" id="KW-0349">Heme</keyword>
<name>A0A6J7JKL5_9ZZZZ</name>
<evidence type="ECO:0000313" key="9">
    <source>
        <dbReference type="EMBL" id="CAB4613524.1"/>
    </source>
</evidence>
<dbReference type="EMBL" id="CAEZTY010000008">
    <property type="protein sequence ID" value="CAB4578756.1"/>
    <property type="molecule type" value="Genomic_DNA"/>
</dbReference>
<dbReference type="GO" id="GO:0019825">
    <property type="term" value="F:oxygen binding"/>
    <property type="evidence" value="ECO:0007669"/>
    <property type="project" value="InterPro"/>
</dbReference>
<evidence type="ECO:0000313" key="7">
    <source>
        <dbReference type="EMBL" id="CAB4370885.1"/>
    </source>
</evidence>
<keyword evidence="4" id="KW-0408">Iron</keyword>
<dbReference type="EMBL" id="CAFAAD010000101">
    <property type="protein sequence ID" value="CAB4797570.1"/>
    <property type="molecule type" value="Genomic_DNA"/>
</dbReference>
<evidence type="ECO:0000313" key="10">
    <source>
        <dbReference type="EMBL" id="CAB4698601.1"/>
    </source>
</evidence>
<reference evidence="13" key="1">
    <citation type="submission" date="2020-05" db="EMBL/GenBank/DDBJ databases">
        <authorList>
            <person name="Chiriac C."/>
            <person name="Salcher M."/>
            <person name="Ghai R."/>
            <person name="Kavagutti S V."/>
        </authorList>
    </citation>
    <scope>NUCLEOTIDE SEQUENCE</scope>
</reference>
<evidence type="ECO:0000256" key="3">
    <source>
        <dbReference type="ARBA" id="ARBA00022723"/>
    </source>
</evidence>
<evidence type="ECO:0000256" key="5">
    <source>
        <dbReference type="ARBA" id="ARBA00034496"/>
    </source>
</evidence>
<dbReference type="EMBL" id="CAEUNJ010000014">
    <property type="protein sequence ID" value="CAB4370885.1"/>
    <property type="molecule type" value="Genomic_DNA"/>
</dbReference>
<accession>A0A6J7JKL5</accession>
<protein>
    <submittedName>
        <fullName evidence="13">Unannotated protein</fullName>
    </submittedName>
</protein>
<dbReference type="GO" id="GO:0046872">
    <property type="term" value="F:metal ion binding"/>
    <property type="evidence" value="ECO:0007669"/>
    <property type="project" value="UniProtKB-KW"/>
</dbReference>
<dbReference type="GO" id="GO:0005344">
    <property type="term" value="F:oxygen carrier activity"/>
    <property type="evidence" value="ECO:0007669"/>
    <property type="project" value="InterPro"/>
</dbReference>
<evidence type="ECO:0000256" key="2">
    <source>
        <dbReference type="ARBA" id="ARBA00022617"/>
    </source>
</evidence>
<dbReference type="InterPro" id="IPR009050">
    <property type="entry name" value="Globin-like_sf"/>
</dbReference>
<keyword evidence="3" id="KW-0479">Metal-binding</keyword>
<gene>
    <name evidence="8" type="ORF">UFOPK1762_00404</name>
    <name evidence="9" type="ORF">UFOPK1906_00205</name>
    <name evidence="10" type="ORF">UFOPK2624_00404</name>
    <name evidence="11" type="ORF">UFOPK2969_01277</name>
    <name evidence="12" type="ORF">UFOPK3010_00523</name>
    <name evidence="6" type="ORF">UFOPK3331_00112</name>
    <name evidence="13" type="ORF">UFOPK3785_00335</name>
    <name evidence="14" type="ORF">UFOPK3927_01327</name>
    <name evidence="7" type="ORF">UFOPK4201_00483</name>
    <name evidence="15" type="ORF">UFOPK4371_01661</name>
</gene>
<dbReference type="InterPro" id="IPR012292">
    <property type="entry name" value="Globin/Proto"/>
</dbReference>